<name>A0AAN6UGP9_9PEZI</name>
<keyword evidence="11" id="KW-1185">Reference proteome</keyword>
<evidence type="ECO:0000256" key="7">
    <source>
        <dbReference type="PROSITE-ProRule" id="PRU00042"/>
    </source>
</evidence>
<feature type="region of interest" description="Disordered" evidence="8">
    <location>
        <begin position="227"/>
        <end position="254"/>
    </location>
</feature>
<comment type="caution">
    <text evidence="10">The sequence shown here is derived from an EMBL/GenBank/DDBJ whole genome shotgun (WGS) entry which is preliminary data.</text>
</comment>
<dbReference type="InterPro" id="IPR036236">
    <property type="entry name" value="Znf_C2H2_sf"/>
</dbReference>
<evidence type="ECO:0000313" key="11">
    <source>
        <dbReference type="Proteomes" id="UP001304895"/>
    </source>
</evidence>
<dbReference type="PANTHER" id="PTHR45718:SF4">
    <property type="entry name" value="TRANSCRIPTIONAL ACTIVATOR CUBITUS INTERRUPTUS"/>
    <property type="match status" value="1"/>
</dbReference>
<dbReference type="SMART" id="SM00355">
    <property type="entry name" value="ZnF_C2H2"/>
    <property type="match status" value="3"/>
</dbReference>
<reference evidence="10" key="1">
    <citation type="journal article" date="2023" name="Mol. Phylogenet. Evol.">
        <title>Genome-scale phylogeny and comparative genomics of the fungal order Sordariales.</title>
        <authorList>
            <person name="Hensen N."/>
            <person name="Bonometti L."/>
            <person name="Westerberg I."/>
            <person name="Brannstrom I.O."/>
            <person name="Guillou S."/>
            <person name="Cros-Aarteil S."/>
            <person name="Calhoun S."/>
            <person name="Haridas S."/>
            <person name="Kuo A."/>
            <person name="Mondo S."/>
            <person name="Pangilinan J."/>
            <person name="Riley R."/>
            <person name="LaButti K."/>
            <person name="Andreopoulos B."/>
            <person name="Lipzen A."/>
            <person name="Chen C."/>
            <person name="Yan M."/>
            <person name="Daum C."/>
            <person name="Ng V."/>
            <person name="Clum A."/>
            <person name="Steindorff A."/>
            <person name="Ohm R.A."/>
            <person name="Martin F."/>
            <person name="Silar P."/>
            <person name="Natvig D.O."/>
            <person name="Lalanne C."/>
            <person name="Gautier V."/>
            <person name="Ament-Velasquez S.L."/>
            <person name="Kruys A."/>
            <person name="Hutchinson M.I."/>
            <person name="Powell A.J."/>
            <person name="Barry K."/>
            <person name="Miller A.N."/>
            <person name="Grigoriev I.V."/>
            <person name="Debuchy R."/>
            <person name="Gladieux P."/>
            <person name="Hiltunen Thoren M."/>
            <person name="Johannesson H."/>
        </authorList>
    </citation>
    <scope>NUCLEOTIDE SEQUENCE</scope>
    <source>
        <strain evidence="10">CBS 123565</strain>
    </source>
</reference>
<keyword evidence="6" id="KW-0539">Nucleus</keyword>
<keyword evidence="2" id="KW-0479">Metal-binding</keyword>
<feature type="region of interest" description="Disordered" evidence="8">
    <location>
        <begin position="339"/>
        <end position="358"/>
    </location>
</feature>
<dbReference type="GO" id="GO:0000978">
    <property type="term" value="F:RNA polymerase II cis-regulatory region sequence-specific DNA binding"/>
    <property type="evidence" value="ECO:0007669"/>
    <property type="project" value="TreeGrafter"/>
</dbReference>
<sequence>MARPDSLADDSPLSSMDSSEDEYPDDAPEAMDDGPPAKRLKTLARSNTPSAVAQEPDAGPDPLEGMSDVSYDTDGDVPSSPINARQDEDDFQEQITVCAWEGCKTGDMGNMDRLVEHIHNDHIESRQKKYTCEWVGCSRKSMPHASGYALKAHMRSHTREKPFYCYLPECDRAFTRSDALAKHMRTVHETEALRPSDPVPKSMQAATGSKASNRQLKIIIKTPLSHAAGHDDAVDDGSATDEASADPFSQLTEGDGFSADELAMPFERLVRLCRLQVKWSEEEGEKLRAECQQWEDRYRHEWLEKEVLLDQVVQSEQAWHRRRQAVLSGAADVVVTSRGESSAADANGSARGTQAVKI</sequence>
<evidence type="ECO:0000256" key="5">
    <source>
        <dbReference type="ARBA" id="ARBA00022833"/>
    </source>
</evidence>
<accession>A0AAN6UGP9</accession>
<feature type="region of interest" description="Disordered" evidence="8">
    <location>
        <begin position="189"/>
        <end position="210"/>
    </location>
</feature>
<dbReference type="AlphaFoldDB" id="A0AAN6UGP9"/>
<evidence type="ECO:0000256" key="2">
    <source>
        <dbReference type="ARBA" id="ARBA00022723"/>
    </source>
</evidence>
<dbReference type="Pfam" id="PF00096">
    <property type="entry name" value="zf-C2H2"/>
    <property type="match status" value="1"/>
</dbReference>
<feature type="region of interest" description="Disordered" evidence="8">
    <location>
        <begin position="1"/>
        <end position="89"/>
    </location>
</feature>
<gene>
    <name evidence="10" type="ORF">BT67DRAFT_89255</name>
</gene>
<evidence type="ECO:0000313" key="10">
    <source>
        <dbReference type="EMBL" id="KAK4132415.1"/>
    </source>
</evidence>
<evidence type="ECO:0000256" key="3">
    <source>
        <dbReference type="ARBA" id="ARBA00022737"/>
    </source>
</evidence>
<dbReference type="PANTHER" id="PTHR45718">
    <property type="entry name" value="TRANSCRIPTIONAL ACTIVATOR CUBITUS INTERRUPTUS"/>
    <property type="match status" value="1"/>
</dbReference>
<proteinExistence type="predicted"/>
<dbReference type="Proteomes" id="UP001304895">
    <property type="component" value="Unassembled WGS sequence"/>
</dbReference>
<dbReference type="GO" id="GO:0000981">
    <property type="term" value="F:DNA-binding transcription factor activity, RNA polymerase II-specific"/>
    <property type="evidence" value="ECO:0007669"/>
    <property type="project" value="TreeGrafter"/>
</dbReference>
<dbReference type="InterPro" id="IPR056436">
    <property type="entry name" value="Znf-C2H2_ZIC1-5/GLI1-3-like"/>
</dbReference>
<protein>
    <recommendedName>
        <fullName evidence="9">C2H2-type domain-containing protein</fullName>
    </recommendedName>
</protein>
<dbReference type="FunFam" id="3.30.160.60:FF:000201">
    <property type="entry name" value="C2H2 finger domain protein (Gli3)"/>
    <property type="match status" value="1"/>
</dbReference>
<feature type="domain" description="C2H2-type" evidence="9">
    <location>
        <begin position="163"/>
        <end position="193"/>
    </location>
</feature>
<dbReference type="GO" id="GO:0005634">
    <property type="term" value="C:nucleus"/>
    <property type="evidence" value="ECO:0007669"/>
    <property type="project" value="UniProtKB-SubCell"/>
</dbReference>
<dbReference type="EMBL" id="MU853418">
    <property type="protein sequence ID" value="KAK4132415.1"/>
    <property type="molecule type" value="Genomic_DNA"/>
</dbReference>
<organism evidence="10 11">
    <name type="scientific">Trichocladium antarcticum</name>
    <dbReference type="NCBI Taxonomy" id="1450529"/>
    <lineage>
        <taxon>Eukaryota</taxon>
        <taxon>Fungi</taxon>
        <taxon>Dikarya</taxon>
        <taxon>Ascomycota</taxon>
        <taxon>Pezizomycotina</taxon>
        <taxon>Sordariomycetes</taxon>
        <taxon>Sordariomycetidae</taxon>
        <taxon>Sordariales</taxon>
        <taxon>Chaetomiaceae</taxon>
        <taxon>Trichocladium</taxon>
    </lineage>
</organism>
<evidence type="ECO:0000256" key="6">
    <source>
        <dbReference type="ARBA" id="ARBA00023242"/>
    </source>
</evidence>
<keyword evidence="4 7" id="KW-0863">Zinc-finger</keyword>
<dbReference type="Gene3D" id="3.30.160.60">
    <property type="entry name" value="Classic Zinc Finger"/>
    <property type="match status" value="3"/>
</dbReference>
<keyword evidence="3" id="KW-0677">Repeat</keyword>
<keyword evidence="5" id="KW-0862">Zinc</keyword>
<evidence type="ECO:0000256" key="1">
    <source>
        <dbReference type="ARBA" id="ARBA00004123"/>
    </source>
</evidence>
<feature type="compositionally biased region" description="Acidic residues" evidence="8">
    <location>
        <begin position="18"/>
        <end position="32"/>
    </location>
</feature>
<evidence type="ECO:0000259" key="9">
    <source>
        <dbReference type="PROSITE" id="PS50157"/>
    </source>
</evidence>
<dbReference type="PROSITE" id="PS00028">
    <property type="entry name" value="ZINC_FINGER_C2H2_1"/>
    <property type="match status" value="1"/>
</dbReference>
<comment type="subcellular location">
    <subcellularLocation>
        <location evidence="1">Nucleus</location>
    </subcellularLocation>
</comment>
<reference evidence="10" key="2">
    <citation type="submission" date="2023-05" db="EMBL/GenBank/DDBJ databases">
        <authorList>
            <consortium name="Lawrence Berkeley National Laboratory"/>
            <person name="Steindorff A."/>
            <person name="Hensen N."/>
            <person name="Bonometti L."/>
            <person name="Westerberg I."/>
            <person name="Brannstrom I.O."/>
            <person name="Guillou S."/>
            <person name="Cros-Aarteil S."/>
            <person name="Calhoun S."/>
            <person name="Haridas S."/>
            <person name="Kuo A."/>
            <person name="Mondo S."/>
            <person name="Pangilinan J."/>
            <person name="Riley R."/>
            <person name="Labutti K."/>
            <person name="Andreopoulos B."/>
            <person name="Lipzen A."/>
            <person name="Chen C."/>
            <person name="Yanf M."/>
            <person name="Daum C."/>
            <person name="Ng V."/>
            <person name="Clum A."/>
            <person name="Ohm R."/>
            <person name="Martin F."/>
            <person name="Silar P."/>
            <person name="Natvig D."/>
            <person name="Lalanne C."/>
            <person name="Gautier V."/>
            <person name="Ament-Velasquez S.L."/>
            <person name="Kruys A."/>
            <person name="Hutchinson M.I."/>
            <person name="Powell A.J."/>
            <person name="Barry K."/>
            <person name="Miller A.N."/>
            <person name="Grigoriev I.V."/>
            <person name="Debuchy R."/>
            <person name="Gladieux P."/>
            <person name="Thoren M.H."/>
            <person name="Johannesson H."/>
        </authorList>
    </citation>
    <scope>NUCLEOTIDE SEQUENCE</scope>
    <source>
        <strain evidence="10">CBS 123565</strain>
    </source>
</reference>
<dbReference type="FunFam" id="3.30.160.60:FF:000031">
    <property type="entry name" value="GLI family zinc finger 3"/>
    <property type="match status" value="1"/>
</dbReference>
<dbReference type="InterPro" id="IPR043359">
    <property type="entry name" value="GLI-like"/>
</dbReference>
<dbReference type="Pfam" id="PF23561">
    <property type="entry name" value="zf-C2H2_15"/>
    <property type="match status" value="1"/>
</dbReference>
<evidence type="ECO:0000256" key="8">
    <source>
        <dbReference type="SAM" id="MobiDB-lite"/>
    </source>
</evidence>
<dbReference type="GO" id="GO:0008270">
    <property type="term" value="F:zinc ion binding"/>
    <property type="evidence" value="ECO:0007669"/>
    <property type="project" value="UniProtKB-KW"/>
</dbReference>
<dbReference type="SUPFAM" id="SSF57667">
    <property type="entry name" value="beta-beta-alpha zinc fingers"/>
    <property type="match status" value="1"/>
</dbReference>
<dbReference type="InterPro" id="IPR013087">
    <property type="entry name" value="Znf_C2H2_type"/>
</dbReference>
<evidence type="ECO:0000256" key="4">
    <source>
        <dbReference type="ARBA" id="ARBA00022771"/>
    </source>
</evidence>
<dbReference type="PROSITE" id="PS50157">
    <property type="entry name" value="ZINC_FINGER_C2H2_2"/>
    <property type="match status" value="1"/>
</dbReference>